<dbReference type="AlphaFoldDB" id="A0A645IAG6"/>
<dbReference type="EMBL" id="VSSQ01110120">
    <property type="protein sequence ID" value="MPN48110.1"/>
    <property type="molecule type" value="Genomic_DNA"/>
</dbReference>
<accession>A0A645IAG6</accession>
<comment type="caution">
    <text evidence="1">The sequence shown here is derived from an EMBL/GenBank/DDBJ whole genome shotgun (WGS) entry which is preliminary data.</text>
</comment>
<organism evidence="1">
    <name type="scientific">bioreactor metagenome</name>
    <dbReference type="NCBI Taxonomy" id="1076179"/>
    <lineage>
        <taxon>unclassified sequences</taxon>
        <taxon>metagenomes</taxon>
        <taxon>ecological metagenomes</taxon>
    </lineage>
</organism>
<gene>
    <name evidence="1" type="ORF">SDC9_195714</name>
</gene>
<evidence type="ECO:0000313" key="1">
    <source>
        <dbReference type="EMBL" id="MPN48110.1"/>
    </source>
</evidence>
<protein>
    <submittedName>
        <fullName evidence="1">Uncharacterized protein</fullName>
    </submittedName>
</protein>
<reference evidence="1" key="1">
    <citation type="submission" date="2019-08" db="EMBL/GenBank/DDBJ databases">
        <authorList>
            <person name="Kucharzyk K."/>
            <person name="Murdoch R.W."/>
            <person name="Higgins S."/>
            <person name="Loffler F."/>
        </authorList>
    </citation>
    <scope>NUCLEOTIDE SEQUENCE</scope>
</reference>
<proteinExistence type="predicted"/>
<sequence>MLRSCHQHRLAVGNHLAYGQRLIAGTGRAVDHQIVQISPHHIGKQLFYQADFGRAAPDHRVVRIV</sequence>
<name>A0A645IAG6_9ZZZZ</name>